<dbReference type="SUPFAM" id="SSF52507">
    <property type="entry name" value="Homo-oligomeric flavin-containing Cys decarboxylases, HFCD"/>
    <property type="match status" value="1"/>
</dbReference>
<comment type="function">
    <text evidence="4">Catalyzes two steps in the biosynthesis of coenzyme A. In the first step cysteine is conjugated to 4'-phosphopantothenate to form 4-phosphopantothenoylcysteine, in the latter compound is decarboxylated to form 4'-phosphopantotheine.</text>
</comment>
<evidence type="ECO:0000256" key="3">
    <source>
        <dbReference type="HAMAP-Rule" id="MF_02225"/>
    </source>
</evidence>
<dbReference type="RefSeq" id="WP_027888381.1">
    <property type="nucleotide sequence ID" value="NZ_JBHSXZ010000011.1"/>
</dbReference>
<comment type="cofactor">
    <cofactor evidence="3">
        <name>FMN</name>
        <dbReference type="ChEBI" id="CHEBI:58210"/>
    </cofactor>
    <text evidence="3">Binds 1 FMN per subunit.</text>
</comment>
<dbReference type="GO" id="GO:0015941">
    <property type="term" value="P:pantothenate catabolic process"/>
    <property type="evidence" value="ECO:0007669"/>
    <property type="project" value="InterPro"/>
</dbReference>
<dbReference type="SUPFAM" id="SSF102645">
    <property type="entry name" value="CoaB-like"/>
    <property type="match status" value="1"/>
</dbReference>
<keyword evidence="2 3" id="KW-0456">Lyase</keyword>
<dbReference type="GO" id="GO:0015937">
    <property type="term" value="P:coenzyme A biosynthetic process"/>
    <property type="evidence" value="ECO:0007669"/>
    <property type="project" value="UniProtKB-UniRule"/>
</dbReference>
<comment type="catalytic activity">
    <reaction evidence="3 4">
        <text>(R)-4'-phosphopantothenate + L-cysteine + CTP = N-[(R)-4-phosphopantothenoyl]-L-cysteine + CMP + diphosphate + H(+)</text>
        <dbReference type="Rhea" id="RHEA:19397"/>
        <dbReference type="ChEBI" id="CHEBI:10986"/>
        <dbReference type="ChEBI" id="CHEBI:15378"/>
        <dbReference type="ChEBI" id="CHEBI:33019"/>
        <dbReference type="ChEBI" id="CHEBI:35235"/>
        <dbReference type="ChEBI" id="CHEBI:37563"/>
        <dbReference type="ChEBI" id="CHEBI:59458"/>
        <dbReference type="ChEBI" id="CHEBI:60377"/>
        <dbReference type="EC" id="6.3.2.5"/>
    </reaction>
</comment>
<keyword evidence="3" id="KW-0511">Multifunctional enzyme</keyword>
<dbReference type="Proteomes" id="UP000266089">
    <property type="component" value="Unassembled WGS sequence"/>
</dbReference>
<dbReference type="InterPro" id="IPR035929">
    <property type="entry name" value="CoaB-like_sf"/>
</dbReference>
<dbReference type="InterPro" id="IPR007085">
    <property type="entry name" value="DNA/pantothenate-metab_flavo_C"/>
</dbReference>
<gene>
    <name evidence="3 7" type="primary">coaBC</name>
    <name evidence="7" type="ORF">Mcate_01184</name>
</gene>
<keyword evidence="3 4" id="KW-0436">Ligase</keyword>
<dbReference type="EC" id="4.1.1.36" evidence="3"/>
<comment type="similarity">
    <text evidence="3 4">In the C-terminal section; belongs to the PPC synthetase family.</text>
</comment>
<dbReference type="PANTHER" id="PTHR14359:SF6">
    <property type="entry name" value="PHOSPHOPANTOTHENOYLCYSTEINE DECARBOXYLASE"/>
    <property type="match status" value="1"/>
</dbReference>
<comment type="function">
    <text evidence="3">Catalyzes two sequential steps in the biosynthesis of coenzyme A. In the first step cysteine is conjugated to 4'-phosphopantothenate to form 4-phosphopantothenoylcysteine. In the second step the latter compound is decarboxylated to form 4'-phosphopantotheine.</text>
</comment>
<comment type="pathway">
    <text evidence="3 4">Cofactor biosynthesis; coenzyme A biosynthesis; CoA from (R)-pantothenate: step 3/5.</text>
</comment>
<feature type="domain" description="Flavoprotein" evidence="5">
    <location>
        <begin position="7"/>
        <end position="176"/>
    </location>
</feature>
<dbReference type="InterPro" id="IPR005252">
    <property type="entry name" value="CoaBC"/>
</dbReference>
<evidence type="ECO:0000256" key="1">
    <source>
        <dbReference type="ARBA" id="ARBA00022793"/>
    </source>
</evidence>
<dbReference type="GO" id="GO:0046872">
    <property type="term" value="F:metal ion binding"/>
    <property type="evidence" value="ECO:0007669"/>
    <property type="project" value="UniProtKB-KW"/>
</dbReference>
<feature type="region of interest" description="Phosphopantothenate--cysteine ligase" evidence="3">
    <location>
        <begin position="190"/>
        <end position="409"/>
    </location>
</feature>
<accession>A0A399E5X5</accession>
<evidence type="ECO:0000259" key="5">
    <source>
        <dbReference type="Pfam" id="PF02441"/>
    </source>
</evidence>
<dbReference type="AlphaFoldDB" id="A0A399E5X5"/>
<keyword evidence="3 4" id="KW-0285">Flavoprotein</keyword>
<dbReference type="GO" id="GO:0004632">
    <property type="term" value="F:phosphopantothenate--cysteine ligase activity"/>
    <property type="evidence" value="ECO:0007669"/>
    <property type="project" value="UniProtKB-UniRule"/>
</dbReference>
<dbReference type="PANTHER" id="PTHR14359">
    <property type="entry name" value="HOMO-OLIGOMERIC FLAVIN CONTAINING CYS DECARBOXYLASE FAMILY"/>
    <property type="match status" value="1"/>
</dbReference>
<dbReference type="Pfam" id="PF04127">
    <property type="entry name" value="DFP"/>
    <property type="match status" value="1"/>
</dbReference>
<evidence type="ECO:0000256" key="4">
    <source>
        <dbReference type="RuleBase" id="RU364078"/>
    </source>
</evidence>
<dbReference type="EC" id="6.3.2.5" evidence="3"/>
<comment type="catalytic activity">
    <reaction evidence="3 4">
        <text>N-[(R)-4-phosphopantothenoyl]-L-cysteine + H(+) = (R)-4'-phosphopantetheine + CO2</text>
        <dbReference type="Rhea" id="RHEA:16793"/>
        <dbReference type="ChEBI" id="CHEBI:15378"/>
        <dbReference type="ChEBI" id="CHEBI:16526"/>
        <dbReference type="ChEBI" id="CHEBI:59458"/>
        <dbReference type="ChEBI" id="CHEBI:61723"/>
        <dbReference type="EC" id="4.1.1.36"/>
    </reaction>
</comment>
<feature type="binding site" evidence="3">
    <location>
        <position position="343"/>
    </location>
    <ligand>
        <name>CTP</name>
        <dbReference type="ChEBI" id="CHEBI:37563"/>
    </ligand>
</feature>
<dbReference type="GO" id="GO:0004633">
    <property type="term" value="F:phosphopantothenoylcysteine decarboxylase activity"/>
    <property type="evidence" value="ECO:0007669"/>
    <property type="project" value="UniProtKB-UniRule"/>
</dbReference>
<comment type="cofactor">
    <cofactor evidence="3">
        <name>Mg(2+)</name>
        <dbReference type="ChEBI" id="CHEBI:18420"/>
    </cofactor>
</comment>
<organism evidence="7 8">
    <name type="scientific">Meiothermus taiwanensis</name>
    <dbReference type="NCBI Taxonomy" id="172827"/>
    <lineage>
        <taxon>Bacteria</taxon>
        <taxon>Thermotogati</taxon>
        <taxon>Deinococcota</taxon>
        <taxon>Deinococci</taxon>
        <taxon>Thermales</taxon>
        <taxon>Thermaceae</taxon>
        <taxon>Meiothermus</taxon>
    </lineage>
</organism>
<feature type="binding site" evidence="3">
    <location>
        <position position="347"/>
    </location>
    <ligand>
        <name>CTP</name>
        <dbReference type="ChEBI" id="CHEBI:37563"/>
    </ligand>
</feature>
<dbReference type="EMBL" id="QWKX01000023">
    <property type="protein sequence ID" value="RIH77681.1"/>
    <property type="molecule type" value="Genomic_DNA"/>
</dbReference>
<feature type="region of interest" description="Phosphopantothenoylcysteine decarboxylase" evidence="3">
    <location>
        <begin position="1"/>
        <end position="189"/>
    </location>
</feature>
<reference evidence="7 8" key="1">
    <citation type="submission" date="2018-08" db="EMBL/GenBank/DDBJ databases">
        <title>Meiothermus cateniformans JCM 15151 genome sequencing project.</title>
        <authorList>
            <person name="Da Costa M.S."/>
            <person name="Albuquerque L."/>
            <person name="Raposo P."/>
            <person name="Froufe H.J.C."/>
            <person name="Barroso C.S."/>
            <person name="Egas C."/>
        </authorList>
    </citation>
    <scope>NUCLEOTIDE SEQUENCE [LARGE SCALE GENOMIC DNA]</scope>
    <source>
        <strain evidence="7 8">JCM 15151</strain>
    </source>
</reference>
<evidence type="ECO:0000259" key="6">
    <source>
        <dbReference type="Pfam" id="PF04127"/>
    </source>
</evidence>
<feature type="binding site" evidence="3">
    <location>
        <position position="329"/>
    </location>
    <ligand>
        <name>CTP</name>
        <dbReference type="ChEBI" id="CHEBI:37563"/>
    </ligand>
</feature>
<dbReference type="OrthoDB" id="9802554at2"/>
<protein>
    <recommendedName>
        <fullName evidence="3">Coenzyme A biosynthesis bifunctional protein CoaBC</fullName>
    </recommendedName>
    <alternativeName>
        <fullName evidence="3">DNA/pantothenate metabolism flavoprotein</fullName>
    </alternativeName>
    <alternativeName>
        <fullName evidence="3">Phosphopantothenoylcysteine synthetase/decarboxylase</fullName>
        <shortName evidence="3">PPCS-PPCDC</shortName>
    </alternativeName>
    <domain>
        <recommendedName>
            <fullName evidence="3">Phosphopantothenoylcysteine decarboxylase</fullName>
            <shortName evidence="3">PPC decarboxylase</shortName>
            <shortName evidence="3">PPC-DC</shortName>
            <ecNumber evidence="3">4.1.1.36</ecNumber>
        </recommendedName>
        <alternativeName>
            <fullName evidence="3">CoaC</fullName>
        </alternativeName>
    </domain>
    <domain>
        <recommendedName>
            <fullName evidence="3">Phosphopantothenate--cysteine ligase</fullName>
            <ecNumber evidence="3">6.3.2.5</ecNumber>
        </recommendedName>
        <alternativeName>
            <fullName evidence="3">CoaB</fullName>
        </alternativeName>
        <alternativeName>
            <fullName evidence="3">Phosphopantothenoylcysteine synthetase</fullName>
            <shortName evidence="3">PPC synthetase</shortName>
            <shortName evidence="3">PPC-S</shortName>
        </alternativeName>
    </domain>
</protein>
<comment type="caution">
    <text evidence="7">The sequence shown here is derived from an EMBL/GenBank/DDBJ whole genome shotgun (WGS) entry which is preliminary data.</text>
</comment>
<dbReference type="GO" id="GO:0071513">
    <property type="term" value="C:phosphopantothenoylcysteine decarboxylase complex"/>
    <property type="evidence" value="ECO:0007669"/>
    <property type="project" value="TreeGrafter"/>
</dbReference>
<dbReference type="Gene3D" id="3.40.50.10300">
    <property type="entry name" value="CoaB-like"/>
    <property type="match status" value="1"/>
</dbReference>
<dbReference type="InterPro" id="IPR036551">
    <property type="entry name" value="Flavin_trans-like"/>
</dbReference>
<keyword evidence="3 4" id="KW-0288">FMN</keyword>
<dbReference type="Gene3D" id="3.40.50.1950">
    <property type="entry name" value="Flavin prenyltransferase-like"/>
    <property type="match status" value="1"/>
</dbReference>
<comment type="pathway">
    <text evidence="3 4">Cofactor biosynthesis; coenzyme A biosynthesis; CoA from (R)-pantothenate: step 2/5.</text>
</comment>
<feature type="domain" description="DNA/pantothenate metabolism flavoprotein C-terminal" evidence="6">
    <location>
        <begin position="185"/>
        <end position="401"/>
    </location>
</feature>
<evidence type="ECO:0000313" key="8">
    <source>
        <dbReference type="Proteomes" id="UP000266089"/>
    </source>
</evidence>
<dbReference type="Pfam" id="PF02441">
    <property type="entry name" value="Flavoprotein"/>
    <property type="match status" value="1"/>
</dbReference>
<comment type="caution">
    <text evidence="3">Lacks conserved residue(s) required for the propagation of feature annotation.</text>
</comment>
<keyword evidence="3" id="KW-0479">Metal-binding</keyword>
<dbReference type="InterPro" id="IPR003382">
    <property type="entry name" value="Flavoprotein"/>
</dbReference>
<dbReference type="NCBIfam" id="TIGR00521">
    <property type="entry name" value="coaBC_dfp"/>
    <property type="match status" value="1"/>
</dbReference>
<proteinExistence type="inferred from homology"/>
<evidence type="ECO:0000313" key="7">
    <source>
        <dbReference type="EMBL" id="RIH77681.1"/>
    </source>
</evidence>
<dbReference type="HAMAP" id="MF_02225">
    <property type="entry name" value="CoaBC"/>
    <property type="match status" value="1"/>
</dbReference>
<comment type="similarity">
    <text evidence="3 4">In the N-terminal section; belongs to the HFCD (homo-oligomeric flavin containing Cys decarboxylase) superfamily.</text>
</comment>
<feature type="binding site" evidence="3">
    <location>
        <position position="280"/>
    </location>
    <ligand>
        <name>CTP</name>
        <dbReference type="ChEBI" id="CHEBI:37563"/>
    </ligand>
</feature>
<keyword evidence="3" id="KW-0460">Magnesium</keyword>
<sequence>MNPLQGKRIVLGVSGSIAAYKAADLASKLTQAGALVDVILSEGAERFITPLTFASLTGRKTHTSLWEDDAHVLHVGLGEGADLLVIAPCTAHTLAKLAQGQADNLLTLTALAARCPVLVAPAMDGGMFEHPATQANLETLRRRGVQILGPAQGRMASGLVGLGRMLEPAEILGHIRLTLGRAGPLAGKHVVVSAGGTQEPLDPVRYLTNRSSGKQGFALAQAALDLGARVSLVVGATAAALPTPIGAERTDVETAAQMAEAVLRLCQEADVLIMAAAVADFRPRQVRAHKIKKERETPPPLELEPTTDILLAVAEARRRLGRPAVVVGFAAESEQLLANAQDKLERKNLSMIVANDISAPDAGFAVDTNRVLLLLPGGVVEPLPLMTKGEVAAAVLARVVRLLVEGAGS</sequence>
<dbReference type="UniPathway" id="UPA00241">
    <property type="reaction ID" value="UER00353"/>
</dbReference>
<feature type="binding site" evidence="3">
    <location>
        <position position="290"/>
    </location>
    <ligand>
        <name>CTP</name>
        <dbReference type="ChEBI" id="CHEBI:37563"/>
    </ligand>
</feature>
<keyword evidence="1 3" id="KW-0210">Decarboxylase</keyword>
<dbReference type="GO" id="GO:0010181">
    <property type="term" value="F:FMN binding"/>
    <property type="evidence" value="ECO:0007669"/>
    <property type="project" value="UniProtKB-UniRule"/>
</dbReference>
<evidence type="ECO:0000256" key="2">
    <source>
        <dbReference type="ARBA" id="ARBA00023239"/>
    </source>
</evidence>
<name>A0A399E5X5_9DEIN</name>